<dbReference type="PANTHER" id="PTHR43814">
    <property type="entry name" value="ARGININOSUCCINATE LYASE"/>
    <property type="match status" value="1"/>
</dbReference>
<name>A0A382R5I1_9ZZZZ</name>
<dbReference type="Gene3D" id="1.20.200.10">
    <property type="entry name" value="Fumarase/aspartase (Central domain)"/>
    <property type="match status" value="1"/>
</dbReference>
<organism evidence="1">
    <name type="scientific">marine metagenome</name>
    <dbReference type="NCBI Taxonomy" id="408172"/>
    <lineage>
        <taxon>unclassified sequences</taxon>
        <taxon>metagenomes</taxon>
        <taxon>ecological metagenomes</taxon>
    </lineage>
</organism>
<evidence type="ECO:0000313" key="1">
    <source>
        <dbReference type="EMBL" id="SVC92993.1"/>
    </source>
</evidence>
<reference evidence="1" key="1">
    <citation type="submission" date="2018-05" db="EMBL/GenBank/DDBJ databases">
        <authorList>
            <person name="Lanie J.A."/>
            <person name="Ng W.-L."/>
            <person name="Kazmierczak K.M."/>
            <person name="Andrzejewski T.M."/>
            <person name="Davidsen T.M."/>
            <person name="Wayne K.J."/>
            <person name="Tettelin H."/>
            <person name="Glass J.I."/>
            <person name="Rusch D."/>
            <person name="Podicherti R."/>
            <person name="Tsui H.-C.T."/>
            <person name="Winkler M.E."/>
        </authorList>
    </citation>
    <scope>NUCLEOTIDE SEQUENCE</scope>
</reference>
<dbReference type="GO" id="GO:0004056">
    <property type="term" value="F:argininosuccinate lyase activity"/>
    <property type="evidence" value="ECO:0007669"/>
    <property type="project" value="InterPro"/>
</dbReference>
<dbReference type="InterPro" id="IPR008948">
    <property type="entry name" value="L-Aspartase-like"/>
</dbReference>
<evidence type="ECO:0008006" key="2">
    <source>
        <dbReference type="Google" id="ProtNLM"/>
    </source>
</evidence>
<gene>
    <name evidence="1" type="ORF">METZ01_LOCUS345847</name>
</gene>
<dbReference type="PANTHER" id="PTHR43814:SF1">
    <property type="entry name" value="ARGININOSUCCINATE LYASE"/>
    <property type="match status" value="1"/>
</dbReference>
<dbReference type="SUPFAM" id="SSF48557">
    <property type="entry name" value="L-aspartase-like"/>
    <property type="match status" value="1"/>
</dbReference>
<dbReference type="AlphaFoldDB" id="A0A382R5I1"/>
<dbReference type="InterPro" id="IPR009049">
    <property type="entry name" value="Argininosuccinate_lyase"/>
</dbReference>
<dbReference type="EMBL" id="UINC01119285">
    <property type="protein sequence ID" value="SVC92993.1"/>
    <property type="molecule type" value="Genomic_DNA"/>
</dbReference>
<dbReference type="GO" id="GO:0005829">
    <property type="term" value="C:cytosol"/>
    <property type="evidence" value="ECO:0007669"/>
    <property type="project" value="TreeGrafter"/>
</dbReference>
<protein>
    <recommendedName>
        <fullName evidence="2">Argininosuccinate lyase</fullName>
    </recommendedName>
</protein>
<proteinExistence type="predicted"/>
<accession>A0A382R5I1</accession>
<sequence>MPQKKNPDPLEFLRGKTGSAFGNLFSMLTILKGLPLSYFKDLQDDKELVFNSFDQLKYCLQISREILKN</sequence>
<feature type="non-terminal residue" evidence="1">
    <location>
        <position position="69"/>
    </location>
</feature>
<dbReference type="GO" id="GO:0042450">
    <property type="term" value="P:L-arginine biosynthetic process via ornithine"/>
    <property type="evidence" value="ECO:0007669"/>
    <property type="project" value="InterPro"/>
</dbReference>